<dbReference type="GO" id="GO:0005576">
    <property type="term" value="C:extracellular region"/>
    <property type="evidence" value="ECO:0007669"/>
    <property type="project" value="UniProtKB-SubCell"/>
</dbReference>
<dbReference type="PANTHER" id="PTHR47295">
    <property type="entry name" value="EG45-LIKE DOMAIN CONTAINING PROTEIN 1-RELATED"/>
    <property type="match status" value="1"/>
</dbReference>
<evidence type="ECO:0000313" key="7">
    <source>
        <dbReference type="Proteomes" id="UP001632038"/>
    </source>
</evidence>
<keyword evidence="2" id="KW-0964">Secreted</keyword>
<dbReference type="Proteomes" id="UP001632038">
    <property type="component" value="Unassembled WGS sequence"/>
</dbReference>
<dbReference type="InterPro" id="IPR044206">
    <property type="entry name" value="EGC1/2"/>
</dbReference>
<dbReference type="InterPro" id="IPR007112">
    <property type="entry name" value="Expansin/allergen_DPBB_dom"/>
</dbReference>
<evidence type="ECO:0000256" key="4">
    <source>
        <dbReference type="SAM" id="SignalP"/>
    </source>
</evidence>
<sequence>MGIERVIIMAFIASTLISMASAIPGQASFYTPPYVPSACYGNTPQGTLIAAANPSIYNNGAACGRRYTIRCTGPTNAGVPQPCRNGAITVTIVDLCPGCQNDQFDLSQEAFAMIADPNAGRVLIDYNHLMEINKLGIPRINKLDTAYEDYTCYNYLLKI</sequence>
<proteinExistence type="predicted"/>
<dbReference type="SUPFAM" id="SSF50685">
    <property type="entry name" value="Barwin-like endoglucanases"/>
    <property type="match status" value="1"/>
</dbReference>
<feature type="chain" id="PRO_5044839281" description="Expansin-like EG45 domain-containing protein" evidence="4">
    <location>
        <begin position="23"/>
        <end position="159"/>
    </location>
</feature>
<feature type="domain" description="Expansin-like EG45" evidence="5">
    <location>
        <begin position="25"/>
        <end position="136"/>
    </location>
</feature>
<reference evidence="7" key="1">
    <citation type="journal article" date="2024" name="IScience">
        <title>Strigolactones Initiate the Formation of Haustorium-like Structures in Castilleja.</title>
        <authorList>
            <person name="Buerger M."/>
            <person name="Peterson D."/>
            <person name="Chory J."/>
        </authorList>
    </citation>
    <scope>NUCLEOTIDE SEQUENCE [LARGE SCALE GENOMIC DNA]</scope>
</reference>
<dbReference type="SMART" id="SM00837">
    <property type="entry name" value="DPBB_1"/>
    <property type="match status" value="1"/>
</dbReference>
<dbReference type="Pfam" id="PF03330">
    <property type="entry name" value="DPBB_1"/>
    <property type="match status" value="1"/>
</dbReference>
<gene>
    <name evidence="6" type="ORF">CASFOL_014074</name>
</gene>
<dbReference type="CDD" id="cd22269">
    <property type="entry name" value="DPBB_EG45-like"/>
    <property type="match status" value="1"/>
</dbReference>
<protein>
    <recommendedName>
        <fullName evidence="5">Expansin-like EG45 domain-containing protein</fullName>
    </recommendedName>
</protein>
<accession>A0ABD3DMZ4</accession>
<comment type="caution">
    <text evidence="6">The sequence shown here is derived from an EMBL/GenBank/DDBJ whole genome shotgun (WGS) entry which is preliminary data.</text>
</comment>
<evidence type="ECO:0000256" key="1">
    <source>
        <dbReference type="ARBA" id="ARBA00004613"/>
    </source>
</evidence>
<dbReference type="AlphaFoldDB" id="A0ABD3DMZ4"/>
<evidence type="ECO:0000256" key="2">
    <source>
        <dbReference type="ARBA" id="ARBA00022525"/>
    </source>
</evidence>
<dbReference type="Gene3D" id="2.40.40.10">
    <property type="entry name" value="RlpA-like domain"/>
    <property type="match status" value="1"/>
</dbReference>
<evidence type="ECO:0000313" key="6">
    <source>
        <dbReference type="EMBL" id="KAL3643259.1"/>
    </source>
</evidence>
<keyword evidence="3 4" id="KW-0732">Signal</keyword>
<dbReference type="PANTHER" id="PTHR47295:SF14">
    <property type="entry name" value="OS06G0688300 PROTEIN"/>
    <property type="match status" value="1"/>
</dbReference>
<dbReference type="FunFam" id="2.40.40.10:FF:000005">
    <property type="entry name" value="Barwin-related endoglucanase"/>
    <property type="match status" value="1"/>
</dbReference>
<comment type="subcellular location">
    <subcellularLocation>
        <location evidence="1">Secreted</location>
    </subcellularLocation>
</comment>
<evidence type="ECO:0000256" key="3">
    <source>
        <dbReference type="ARBA" id="ARBA00022729"/>
    </source>
</evidence>
<feature type="signal peptide" evidence="4">
    <location>
        <begin position="1"/>
        <end position="22"/>
    </location>
</feature>
<name>A0ABD3DMZ4_9LAMI</name>
<organism evidence="6 7">
    <name type="scientific">Castilleja foliolosa</name>
    <dbReference type="NCBI Taxonomy" id="1961234"/>
    <lineage>
        <taxon>Eukaryota</taxon>
        <taxon>Viridiplantae</taxon>
        <taxon>Streptophyta</taxon>
        <taxon>Embryophyta</taxon>
        <taxon>Tracheophyta</taxon>
        <taxon>Spermatophyta</taxon>
        <taxon>Magnoliopsida</taxon>
        <taxon>eudicotyledons</taxon>
        <taxon>Gunneridae</taxon>
        <taxon>Pentapetalae</taxon>
        <taxon>asterids</taxon>
        <taxon>lamiids</taxon>
        <taxon>Lamiales</taxon>
        <taxon>Orobanchaceae</taxon>
        <taxon>Pedicularideae</taxon>
        <taxon>Castillejinae</taxon>
        <taxon>Castilleja</taxon>
    </lineage>
</organism>
<dbReference type="InterPro" id="IPR036908">
    <property type="entry name" value="RlpA-like_sf"/>
</dbReference>
<keyword evidence="7" id="KW-1185">Reference proteome</keyword>
<dbReference type="InterPro" id="IPR009009">
    <property type="entry name" value="RlpA-like_DPBB"/>
</dbReference>
<dbReference type="PROSITE" id="PS50842">
    <property type="entry name" value="EXPANSIN_EG45"/>
    <property type="match status" value="1"/>
</dbReference>
<evidence type="ECO:0000259" key="5">
    <source>
        <dbReference type="PROSITE" id="PS50842"/>
    </source>
</evidence>
<dbReference type="EMBL" id="JAVIJP010000016">
    <property type="protein sequence ID" value="KAL3643259.1"/>
    <property type="molecule type" value="Genomic_DNA"/>
</dbReference>